<name>A0A7J6MWT3_PERCH</name>
<gene>
    <name evidence="1" type="ORF">FOL47_007243</name>
</gene>
<evidence type="ECO:0000313" key="2">
    <source>
        <dbReference type="Proteomes" id="UP000591131"/>
    </source>
</evidence>
<proteinExistence type="predicted"/>
<sequence>MTLPLSIGTTTTPPPTSPYRGRFYRTRANQAWDVSIMFAVEAQEVLIIFNSPTDREEFRVPYGIDNPSQVLLHWRDAEPQYRYDRLIAFLIRNDLLSQPPMDQLNRIIMVDNANEPLAIFLIGDPQQSTFYLQYNPATYGVAPFFYAALSCALPAIFHWKGPGPRSLEDIS</sequence>
<protein>
    <submittedName>
        <fullName evidence="1">Uncharacterized protein</fullName>
    </submittedName>
</protein>
<dbReference type="EMBL" id="JAAPAO010000042">
    <property type="protein sequence ID" value="KAF4675817.1"/>
    <property type="molecule type" value="Genomic_DNA"/>
</dbReference>
<dbReference type="AlphaFoldDB" id="A0A7J6MWT3"/>
<dbReference type="Proteomes" id="UP000591131">
    <property type="component" value="Unassembled WGS sequence"/>
</dbReference>
<reference evidence="1 2" key="1">
    <citation type="submission" date="2020-04" db="EMBL/GenBank/DDBJ databases">
        <title>Perkinsus chesapeaki whole genome sequence.</title>
        <authorList>
            <person name="Bogema D.R."/>
        </authorList>
    </citation>
    <scope>NUCLEOTIDE SEQUENCE [LARGE SCALE GENOMIC DNA]</scope>
    <source>
        <strain evidence="1">ATCC PRA-425</strain>
    </source>
</reference>
<accession>A0A7J6MWT3</accession>
<evidence type="ECO:0000313" key="1">
    <source>
        <dbReference type="EMBL" id="KAF4675817.1"/>
    </source>
</evidence>
<comment type="caution">
    <text evidence="1">The sequence shown here is derived from an EMBL/GenBank/DDBJ whole genome shotgun (WGS) entry which is preliminary data.</text>
</comment>
<organism evidence="1 2">
    <name type="scientific">Perkinsus chesapeaki</name>
    <name type="common">Clam parasite</name>
    <name type="synonym">Perkinsus andrewsi</name>
    <dbReference type="NCBI Taxonomy" id="330153"/>
    <lineage>
        <taxon>Eukaryota</taxon>
        <taxon>Sar</taxon>
        <taxon>Alveolata</taxon>
        <taxon>Perkinsozoa</taxon>
        <taxon>Perkinsea</taxon>
        <taxon>Perkinsida</taxon>
        <taxon>Perkinsidae</taxon>
        <taxon>Perkinsus</taxon>
    </lineage>
</organism>
<keyword evidence="2" id="KW-1185">Reference proteome</keyword>